<comment type="subcellular location">
    <subcellularLocation>
        <location evidence="1">Endomembrane system</location>
    </subcellularLocation>
</comment>
<keyword evidence="7" id="KW-0961">Cell wall biogenesis/degradation</keyword>
<keyword evidence="3" id="KW-0808">Transferase</keyword>
<dbReference type="GO" id="GO:0012505">
    <property type="term" value="C:endomembrane system"/>
    <property type="evidence" value="ECO:0007669"/>
    <property type="project" value="UniProtKB-SubCell"/>
</dbReference>
<dbReference type="PANTHER" id="PTHR13301">
    <property type="entry name" value="X-BOX TRANSCRIPTION FACTOR-RELATED"/>
    <property type="match status" value="1"/>
</dbReference>
<comment type="caution">
    <text evidence="9">The sequence shown here is derived from an EMBL/GenBank/DDBJ whole genome shotgun (WGS) entry which is preliminary data.</text>
</comment>
<keyword evidence="4" id="KW-0812">Transmembrane</keyword>
<evidence type="ECO:0000256" key="2">
    <source>
        <dbReference type="ARBA" id="ARBA00022676"/>
    </source>
</evidence>
<evidence type="ECO:0000256" key="7">
    <source>
        <dbReference type="ARBA" id="ARBA00023316"/>
    </source>
</evidence>
<name>A0A9D4XFK1_PEA</name>
<accession>A0A9D4XFK1</accession>
<dbReference type="InterPro" id="IPR005150">
    <property type="entry name" value="Cellulose_synth"/>
</dbReference>
<evidence type="ECO:0000256" key="3">
    <source>
        <dbReference type="ARBA" id="ARBA00022679"/>
    </source>
</evidence>
<evidence type="ECO:0000313" key="10">
    <source>
        <dbReference type="Proteomes" id="UP001058974"/>
    </source>
</evidence>
<keyword evidence="10" id="KW-1185">Reference proteome</keyword>
<keyword evidence="5" id="KW-1133">Transmembrane helix</keyword>
<organism evidence="9 10">
    <name type="scientific">Pisum sativum</name>
    <name type="common">Garden pea</name>
    <name type="synonym">Lathyrus oleraceus</name>
    <dbReference type="NCBI Taxonomy" id="3888"/>
    <lineage>
        <taxon>Eukaryota</taxon>
        <taxon>Viridiplantae</taxon>
        <taxon>Streptophyta</taxon>
        <taxon>Embryophyta</taxon>
        <taxon>Tracheophyta</taxon>
        <taxon>Spermatophyta</taxon>
        <taxon>Magnoliopsida</taxon>
        <taxon>eudicotyledons</taxon>
        <taxon>Gunneridae</taxon>
        <taxon>Pentapetalae</taxon>
        <taxon>rosids</taxon>
        <taxon>fabids</taxon>
        <taxon>Fabales</taxon>
        <taxon>Fabaceae</taxon>
        <taxon>Papilionoideae</taxon>
        <taxon>50 kb inversion clade</taxon>
        <taxon>NPAAA clade</taxon>
        <taxon>Hologalegina</taxon>
        <taxon>IRL clade</taxon>
        <taxon>Fabeae</taxon>
        <taxon>Lathyrus</taxon>
    </lineage>
</organism>
<sequence>MDFVPYLNREFENGSLPQTPNNQPNAMDISLSRSTSKRMEDQYASIPMFTRALNQVKRSQSKDNMIESDSIHLQMVGNKGSTCEMSRDYYKDTLRGELISLGCKVAYVEHGMPEAASAVNQKSLPYATGATEVSKMDERLSRMKSSLTSSMTNEFYHDQWLLETKGTYGYGNDMWPEDSENDASSRSGSDSMSYVPKMEGRKPEQRCNLVVADLEVLKEKFETPSLNNPTEKYDLPGMDIFVSKTDPEKKLPAGGSLLTFEAMAKAISFSNMWVLFCRKHDIEPRNPKSYFSMKRDLYKNKIYSDFIRDHRRVNREYDEFKVLINGLPESIWRCSDAYNVVEDMKAVKLWKEVANDELMDNLKFSRTTCTGDGTHWLGTWIIHAPNHSWGNHSSIIHVMLKPPSNEPLIGTTSDSKIMDLTKVYICLPVLVYAFREK</sequence>
<dbReference type="GO" id="GO:0030244">
    <property type="term" value="P:cellulose biosynthetic process"/>
    <property type="evidence" value="ECO:0007669"/>
    <property type="project" value="InterPro"/>
</dbReference>
<dbReference type="GO" id="GO:0016020">
    <property type="term" value="C:membrane"/>
    <property type="evidence" value="ECO:0007669"/>
    <property type="project" value="InterPro"/>
</dbReference>
<keyword evidence="2" id="KW-0328">Glycosyltransferase</keyword>
<reference evidence="9 10" key="1">
    <citation type="journal article" date="2022" name="Nat. Genet.">
        <title>Improved pea reference genome and pan-genome highlight genomic features and evolutionary characteristics.</title>
        <authorList>
            <person name="Yang T."/>
            <person name="Liu R."/>
            <person name="Luo Y."/>
            <person name="Hu S."/>
            <person name="Wang D."/>
            <person name="Wang C."/>
            <person name="Pandey M.K."/>
            <person name="Ge S."/>
            <person name="Xu Q."/>
            <person name="Li N."/>
            <person name="Li G."/>
            <person name="Huang Y."/>
            <person name="Saxena R.K."/>
            <person name="Ji Y."/>
            <person name="Li M."/>
            <person name="Yan X."/>
            <person name="He Y."/>
            <person name="Liu Y."/>
            <person name="Wang X."/>
            <person name="Xiang C."/>
            <person name="Varshney R.K."/>
            <person name="Ding H."/>
            <person name="Gao S."/>
            <person name="Zong X."/>
        </authorList>
    </citation>
    <scope>NUCLEOTIDE SEQUENCE [LARGE SCALE GENOMIC DNA]</scope>
    <source>
        <strain evidence="9 10">cv. Zhongwan 6</strain>
    </source>
</reference>
<dbReference type="Proteomes" id="UP001058974">
    <property type="component" value="Chromosome 4"/>
</dbReference>
<keyword evidence="6" id="KW-0472">Membrane</keyword>
<feature type="compositionally biased region" description="Low complexity" evidence="8">
    <location>
        <begin position="182"/>
        <end position="193"/>
    </location>
</feature>
<dbReference type="Gramene" id="Psat04G0253600-T1">
    <property type="protein sequence ID" value="KAI5417940.1"/>
    <property type="gene ID" value="KIW84_042536"/>
</dbReference>
<dbReference type="Pfam" id="PF03552">
    <property type="entry name" value="Cellulose_synt"/>
    <property type="match status" value="1"/>
</dbReference>
<dbReference type="GO" id="GO:0016760">
    <property type="term" value="F:cellulose synthase (UDP-forming) activity"/>
    <property type="evidence" value="ECO:0007669"/>
    <property type="project" value="InterPro"/>
</dbReference>
<dbReference type="EMBL" id="JAMSHJ010000004">
    <property type="protein sequence ID" value="KAI5417940.1"/>
    <property type="molecule type" value="Genomic_DNA"/>
</dbReference>
<proteinExistence type="predicted"/>
<evidence type="ECO:0000256" key="5">
    <source>
        <dbReference type="ARBA" id="ARBA00022989"/>
    </source>
</evidence>
<dbReference type="AlphaFoldDB" id="A0A9D4XFK1"/>
<evidence type="ECO:0000256" key="1">
    <source>
        <dbReference type="ARBA" id="ARBA00004308"/>
    </source>
</evidence>
<protein>
    <submittedName>
        <fullName evidence="9">Uncharacterized protein</fullName>
    </submittedName>
</protein>
<dbReference type="GO" id="GO:0071555">
    <property type="term" value="P:cell wall organization"/>
    <property type="evidence" value="ECO:0007669"/>
    <property type="project" value="UniProtKB-KW"/>
</dbReference>
<feature type="region of interest" description="Disordered" evidence="8">
    <location>
        <begin position="173"/>
        <end position="199"/>
    </location>
</feature>
<evidence type="ECO:0000256" key="6">
    <source>
        <dbReference type="ARBA" id="ARBA00023136"/>
    </source>
</evidence>
<evidence type="ECO:0000256" key="4">
    <source>
        <dbReference type="ARBA" id="ARBA00022692"/>
    </source>
</evidence>
<gene>
    <name evidence="9" type="ORF">KIW84_042536</name>
</gene>
<evidence type="ECO:0000256" key="8">
    <source>
        <dbReference type="SAM" id="MobiDB-lite"/>
    </source>
</evidence>
<evidence type="ECO:0000313" key="9">
    <source>
        <dbReference type="EMBL" id="KAI5417940.1"/>
    </source>
</evidence>